<dbReference type="AlphaFoldDB" id="A0A8S9UPI7"/>
<sequence length="83" mass="9005">MENIEKYCGDSGDGSGDTCDIKPLAYQQEIPRSVVSMLSEKLSHTTAWRPLGLVLVSTHVGFEVPGEARLNSGGVEFKPLHMS</sequence>
<proteinExistence type="predicted"/>
<comment type="caution">
    <text evidence="1">The sequence shown here is derived from an EMBL/GenBank/DDBJ whole genome shotgun (WGS) entry which is preliminary data.</text>
</comment>
<evidence type="ECO:0000313" key="2">
    <source>
        <dbReference type="Proteomes" id="UP000704712"/>
    </source>
</evidence>
<name>A0A8S9UPI7_PHYIN</name>
<accession>A0A8S9UPI7</accession>
<evidence type="ECO:0000313" key="1">
    <source>
        <dbReference type="EMBL" id="KAF4142775.1"/>
    </source>
</evidence>
<gene>
    <name evidence="1" type="ORF">GN958_ATG08003</name>
</gene>
<protein>
    <submittedName>
        <fullName evidence="1">Uncharacterized protein</fullName>
    </submittedName>
</protein>
<reference evidence="1" key="1">
    <citation type="submission" date="2020-03" db="EMBL/GenBank/DDBJ databases">
        <title>Hybrid Assembly of Korean Phytophthora infestans isolates.</title>
        <authorList>
            <person name="Prokchorchik M."/>
            <person name="Lee Y."/>
            <person name="Seo J."/>
            <person name="Cho J.-H."/>
            <person name="Park Y.-E."/>
            <person name="Jang D.-C."/>
            <person name="Im J.-S."/>
            <person name="Choi J.-G."/>
            <person name="Park H.-J."/>
            <person name="Lee G.-B."/>
            <person name="Lee Y.-G."/>
            <person name="Hong S.-Y."/>
            <person name="Cho K."/>
            <person name="Sohn K.H."/>
        </authorList>
    </citation>
    <scope>NUCLEOTIDE SEQUENCE</scope>
    <source>
        <strain evidence="1">KR_2_A2</strain>
    </source>
</reference>
<dbReference type="Proteomes" id="UP000704712">
    <property type="component" value="Unassembled WGS sequence"/>
</dbReference>
<dbReference type="EMBL" id="JAACNO010001149">
    <property type="protein sequence ID" value="KAF4142775.1"/>
    <property type="molecule type" value="Genomic_DNA"/>
</dbReference>
<organism evidence="1 2">
    <name type="scientific">Phytophthora infestans</name>
    <name type="common">Potato late blight agent</name>
    <name type="synonym">Botrytis infestans</name>
    <dbReference type="NCBI Taxonomy" id="4787"/>
    <lineage>
        <taxon>Eukaryota</taxon>
        <taxon>Sar</taxon>
        <taxon>Stramenopiles</taxon>
        <taxon>Oomycota</taxon>
        <taxon>Peronosporomycetes</taxon>
        <taxon>Peronosporales</taxon>
        <taxon>Peronosporaceae</taxon>
        <taxon>Phytophthora</taxon>
    </lineage>
</organism>